<keyword evidence="5 12" id="KW-0813">Transport</keyword>
<evidence type="ECO:0000256" key="7">
    <source>
        <dbReference type="ARBA" id="ARBA00022519"/>
    </source>
</evidence>
<evidence type="ECO:0000256" key="8">
    <source>
        <dbReference type="ARBA" id="ARBA00022692"/>
    </source>
</evidence>
<keyword evidence="11 12" id="KW-0472">Membrane</keyword>
<keyword evidence="9 12" id="KW-0201">Cytochrome c-type biogenesis</keyword>
<evidence type="ECO:0000256" key="12">
    <source>
        <dbReference type="RuleBase" id="RU363101"/>
    </source>
</evidence>
<name>A0A506U1A4_9HYPH</name>
<dbReference type="Proteomes" id="UP000320314">
    <property type="component" value="Unassembled WGS sequence"/>
</dbReference>
<dbReference type="InterPro" id="IPR007078">
    <property type="entry name" value="Haem_export_protD_CcmD"/>
</dbReference>
<keyword evidence="10 12" id="KW-1133">Transmembrane helix</keyword>
<accession>A0A506U1A4</accession>
<evidence type="ECO:0000256" key="5">
    <source>
        <dbReference type="ARBA" id="ARBA00022448"/>
    </source>
</evidence>
<keyword evidence="14" id="KW-1185">Reference proteome</keyword>
<gene>
    <name evidence="13" type="primary">ccmD</name>
    <name evidence="13" type="ORF">FJU11_12765</name>
</gene>
<dbReference type="AlphaFoldDB" id="A0A506U1A4"/>
<keyword evidence="7 12" id="KW-0997">Cell inner membrane</keyword>
<organism evidence="13 14">
    <name type="scientific">Pararhizobium mangrovi</name>
    <dbReference type="NCBI Taxonomy" id="2590452"/>
    <lineage>
        <taxon>Bacteria</taxon>
        <taxon>Pseudomonadati</taxon>
        <taxon>Pseudomonadota</taxon>
        <taxon>Alphaproteobacteria</taxon>
        <taxon>Hyphomicrobiales</taxon>
        <taxon>Rhizobiaceae</taxon>
        <taxon>Rhizobium/Agrobacterium group</taxon>
        <taxon>Pararhizobium</taxon>
    </lineage>
</organism>
<protein>
    <recommendedName>
        <fullName evidence="4 12">Heme exporter protein D</fullName>
    </recommendedName>
</protein>
<feature type="transmembrane region" description="Helical" evidence="12">
    <location>
        <begin position="6"/>
        <end position="27"/>
    </location>
</feature>
<evidence type="ECO:0000256" key="9">
    <source>
        <dbReference type="ARBA" id="ARBA00022748"/>
    </source>
</evidence>
<sequence>MNDDAFVLAAYLVTAFAVMALVGFVFLDQRGRRRELAELEAMGIRRRSARRRDGEGTAP</sequence>
<keyword evidence="6 12" id="KW-1003">Cell membrane</keyword>
<comment type="similarity">
    <text evidence="3 12">Belongs to the CcmD/CycX/HelD family.</text>
</comment>
<comment type="caution">
    <text evidence="13">The sequence shown here is derived from an EMBL/GenBank/DDBJ whole genome shotgun (WGS) entry which is preliminary data.</text>
</comment>
<dbReference type="GO" id="GO:0017004">
    <property type="term" value="P:cytochrome complex assembly"/>
    <property type="evidence" value="ECO:0007669"/>
    <property type="project" value="UniProtKB-KW"/>
</dbReference>
<evidence type="ECO:0000256" key="4">
    <source>
        <dbReference type="ARBA" id="ARBA00016461"/>
    </source>
</evidence>
<evidence type="ECO:0000256" key="10">
    <source>
        <dbReference type="ARBA" id="ARBA00022989"/>
    </source>
</evidence>
<dbReference type="GO" id="GO:0015886">
    <property type="term" value="P:heme transport"/>
    <property type="evidence" value="ECO:0007669"/>
    <property type="project" value="InterPro"/>
</dbReference>
<dbReference type="EMBL" id="VHLH01000024">
    <property type="protein sequence ID" value="TPW27011.1"/>
    <property type="molecule type" value="Genomic_DNA"/>
</dbReference>
<dbReference type="NCBIfam" id="TIGR03141">
    <property type="entry name" value="cytochro_ccmD"/>
    <property type="match status" value="1"/>
</dbReference>
<proteinExistence type="inferred from homology"/>
<dbReference type="GO" id="GO:0005886">
    <property type="term" value="C:plasma membrane"/>
    <property type="evidence" value="ECO:0007669"/>
    <property type="project" value="UniProtKB-SubCell"/>
</dbReference>
<evidence type="ECO:0000256" key="2">
    <source>
        <dbReference type="ARBA" id="ARBA00004377"/>
    </source>
</evidence>
<comment type="subcellular location">
    <subcellularLocation>
        <location evidence="2 12">Cell inner membrane</location>
        <topology evidence="2 12">Single-pass membrane protein</topology>
    </subcellularLocation>
</comment>
<evidence type="ECO:0000256" key="1">
    <source>
        <dbReference type="ARBA" id="ARBA00002442"/>
    </source>
</evidence>
<keyword evidence="8 12" id="KW-0812">Transmembrane</keyword>
<evidence type="ECO:0000256" key="3">
    <source>
        <dbReference type="ARBA" id="ARBA00008741"/>
    </source>
</evidence>
<reference evidence="13 14" key="1">
    <citation type="submission" date="2019-06" db="EMBL/GenBank/DDBJ databases">
        <authorList>
            <person name="Li M."/>
        </authorList>
    </citation>
    <scope>NUCLEOTIDE SEQUENCE [LARGE SCALE GENOMIC DNA]</scope>
    <source>
        <strain evidence="13 14">BGMRC6574</strain>
    </source>
</reference>
<dbReference type="RefSeq" id="WP_141167454.1">
    <property type="nucleotide sequence ID" value="NZ_VHLH01000024.1"/>
</dbReference>
<evidence type="ECO:0000256" key="6">
    <source>
        <dbReference type="ARBA" id="ARBA00022475"/>
    </source>
</evidence>
<evidence type="ECO:0000313" key="14">
    <source>
        <dbReference type="Proteomes" id="UP000320314"/>
    </source>
</evidence>
<evidence type="ECO:0000313" key="13">
    <source>
        <dbReference type="EMBL" id="TPW27011.1"/>
    </source>
</evidence>
<evidence type="ECO:0000256" key="11">
    <source>
        <dbReference type="ARBA" id="ARBA00023136"/>
    </source>
</evidence>
<dbReference type="Pfam" id="PF04995">
    <property type="entry name" value="CcmD"/>
    <property type="match status" value="1"/>
</dbReference>
<comment type="function">
    <text evidence="1 12">Required for the export of heme to the periplasm for the biogenesis of c-type cytochromes.</text>
</comment>